<protein>
    <recommendedName>
        <fullName evidence="3">RxLR effector candidate protein</fullName>
    </recommendedName>
</protein>
<accession>M4BT17</accession>
<dbReference type="InParanoid" id="M4BT17"/>
<evidence type="ECO:0000313" key="2">
    <source>
        <dbReference type="Proteomes" id="UP000011713"/>
    </source>
</evidence>
<evidence type="ECO:0000313" key="1">
    <source>
        <dbReference type="EnsemblProtists" id="HpaP809602"/>
    </source>
</evidence>
<evidence type="ECO:0008006" key="3">
    <source>
        <dbReference type="Google" id="ProtNLM"/>
    </source>
</evidence>
<dbReference type="AlphaFoldDB" id="M4BT17"/>
<dbReference type="HOGENOM" id="CLU_130153_0_0_1"/>
<name>M4BT17_HYAAE</name>
<dbReference type="Proteomes" id="UP000011713">
    <property type="component" value="Unassembled WGS sequence"/>
</dbReference>
<reference evidence="2" key="1">
    <citation type="journal article" date="2010" name="Science">
        <title>Signatures of adaptation to obligate biotrophy in the Hyaloperonospora arabidopsidis genome.</title>
        <authorList>
            <person name="Baxter L."/>
            <person name="Tripathy S."/>
            <person name="Ishaque N."/>
            <person name="Boot N."/>
            <person name="Cabral A."/>
            <person name="Kemen E."/>
            <person name="Thines M."/>
            <person name="Ah-Fong A."/>
            <person name="Anderson R."/>
            <person name="Badejoko W."/>
            <person name="Bittner-Eddy P."/>
            <person name="Boore J.L."/>
            <person name="Chibucos M.C."/>
            <person name="Coates M."/>
            <person name="Dehal P."/>
            <person name="Delehaunty K."/>
            <person name="Dong S."/>
            <person name="Downton P."/>
            <person name="Dumas B."/>
            <person name="Fabro G."/>
            <person name="Fronick C."/>
            <person name="Fuerstenberg S.I."/>
            <person name="Fulton L."/>
            <person name="Gaulin E."/>
            <person name="Govers F."/>
            <person name="Hughes L."/>
            <person name="Humphray S."/>
            <person name="Jiang R.H."/>
            <person name="Judelson H."/>
            <person name="Kamoun S."/>
            <person name="Kyung K."/>
            <person name="Meijer H."/>
            <person name="Minx P."/>
            <person name="Morris P."/>
            <person name="Nelson J."/>
            <person name="Phuntumart V."/>
            <person name="Qutob D."/>
            <person name="Rehmany A."/>
            <person name="Rougon-Cardoso A."/>
            <person name="Ryden P."/>
            <person name="Torto-Alalibo T."/>
            <person name="Studholme D."/>
            <person name="Wang Y."/>
            <person name="Win J."/>
            <person name="Wood J."/>
            <person name="Clifton S.W."/>
            <person name="Rogers J."/>
            <person name="Van den Ackerveken G."/>
            <person name="Jones J.D."/>
            <person name="McDowell J.M."/>
            <person name="Beynon J."/>
            <person name="Tyler B.M."/>
        </authorList>
    </citation>
    <scope>NUCLEOTIDE SEQUENCE [LARGE SCALE GENOMIC DNA]</scope>
    <source>
        <strain evidence="2">Emoy2</strain>
    </source>
</reference>
<dbReference type="EMBL" id="ABWE02000278">
    <property type="status" value="NOT_ANNOTATED_CDS"/>
    <property type="molecule type" value="Genomic_DNA"/>
</dbReference>
<sequence length="187" mass="21739">MGACFPTALLRHRMCLVVLVNETLKVNHQLGARLPAVVCRRIAAPANKITRSLPLHVTVVQDTLQVKALTTAEVGRLQQRVHDLCDRSEQERQEHLSLEVWVQRIRRYRSDDRSEFAFYQLENERARQVFRAEVAELRRQHAALQSHIEKLSRDQRNLLEVHERDCCIRLRKRPRADGTGGDGRHKT</sequence>
<organism evidence="1 2">
    <name type="scientific">Hyaloperonospora arabidopsidis (strain Emoy2)</name>
    <name type="common">Downy mildew agent</name>
    <name type="synonym">Peronospora arabidopsidis</name>
    <dbReference type="NCBI Taxonomy" id="559515"/>
    <lineage>
        <taxon>Eukaryota</taxon>
        <taxon>Sar</taxon>
        <taxon>Stramenopiles</taxon>
        <taxon>Oomycota</taxon>
        <taxon>Peronosporomycetes</taxon>
        <taxon>Peronosporales</taxon>
        <taxon>Peronosporaceae</taxon>
        <taxon>Hyaloperonospora</taxon>
    </lineage>
</organism>
<dbReference type="VEuPathDB" id="FungiDB:HpaG809602"/>
<proteinExistence type="predicted"/>
<dbReference type="EnsemblProtists" id="HpaT809602">
    <property type="protein sequence ID" value="HpaP809602"/>
    <property type="gene ID" value="HpaG809602"/>
</dbReference>
<keyword evidence="2" id="KW-1185">Reference proteome</keyword>
<reference evidence="1" key="2">
    <citation type="submission" date="2015-06" db="UniProtKB">
        <authorList>
            <consortium name="EnsemblProtists"/>
        </authorList>
    </citation>
    <scope>IDENTIFICATION</scope>
    <source>
        <strain evidence="1">Emoy2</strain>
    </source>
</reference>